<dbReference type="PROSITE" id="PS51620">
    <property type="entry name" value="SAM_TRM61"/>
    <property type="match status" value="1"/>
</dbReference>
<name>A0A0D2NWU5_HYPSF</name>
<proteinExistence type="predicted"/>
<keyword evidence="6 10" id="KW-0949">S-adenosyl-L-methionine</keyword>
<dbReference type="GO" id="GO:0005634">
    <property type="term" value="C:nucleus"/>
    <property type="evidence" value="ECO:0007669"/>
    <property type="project" value="UniProtKB-SubCell"/>
</dbReference>
<sequence length="354" mass="38257">MWSTAREVAAGDTVIVWLTRDQIQALVVTPGRDFNTKFGNFRQDDFLGVPYGSKVPSRAGRGFVHLLRPTPELWTLALPHRTQILYLADIAFITAQLHIRPGATVIEAGTGSASFSHSVARTVGTAGRLFSFEFHEARFRAASAEFARHGLSAVELTHRNVCRDGFAPAVAADAVFLDLPAPWDAVPHAKAALRTDRPARICCFSPCIEQVLRTVAALNAAGFTEITTYETLLRPHEVFQTPPLPSVGPLAARLKHAEVRREEKRQRQIAANRAQAAAAARAAATTTTTDADADTEMKLEDDADADADGESKEASTSTSEVVEPVAAPARVNVAKVLPEVRGHTSYLTFACLVP</sequence>
<comment type="subcellular location">
    <subcellularLocation>
        <location evidence="1">Nucleus</location>
    </subcellularLocation>
</comment>
<dbReference type="PIRSF" id="PIRSF017269">
    <property type="entry name" value="GCD14"/>
    <property type="match status" value="1"/>
</dbReference>
<evidence type="ECO:0000256" key="6">
    <source>
        <dbReference type="ARBA" id="ARBA00022691"/>
    </source>
</evidence>
<gene>
    <name evidence="13" type="ORF">HYPSUDRAFT_163499</name>
</gene>
<dbReference type="InterPro" id="IPR029063">
    <property type="entry name" value="SAM-dependent_MTases_sf"/>
</dbReference>
<organism evidence="13 14">
    <name type="scientific">Hypholoma sublateritium (strain FD-334 SS-4)</name>
    <dbReference type="NCBI Taxonomy" id="945553"/>
    <lineage>
        <taxon>Eukaryota</taxon>
        <taxon>Fungi</taxon>
        <taxon>Dikarya</taxon>
        <taxon>Basidiomycota</taxon>
        <taxon>Agaricomycotina</taxon>
        <taxon>Agaricomycetes</taxon>
        <taxon>Agaricomycetidae</taxon>
        <taxon>Agaricales</taxon>
        <taxon>Agaricineae</taxon>
        <taxon>Strophariaceae</taxon>
        <taxon>Hypholoma</taxon>
    </lineage>
</organism>
<keyword evidence="14" id="KW-1185">Reference proteome</keyword>
<feature type="binding site" evidence="10">
    <location>
        <position position="133"/>
    </location>
    <ligand>
        <name>S-adenosyl-L-methionine</name>
        <dbReference type="ChEBI" id="CHEBI:59789"/>
    </ligand>
</feature>
<evidence type="ECO:0000256" key="5">
    <source>
        <dbReference type="ARBA" id="ARBA00022679"/>
    </source>
</evidence>
<feature type="non-terminal residue" evidence="13">
    <location>
        <position position="354"/>
    </location>
</feature>
<keyword evidence="8" id="KW-0539">Nucleus</keyword>
<dbReference type="GO" id="GO:0031515">
    <property type="term" value="C:tRNA (m1A) methyltransferase complex"/>
    <property type="evidence" value="ECO:0007669"/>
    <property type="project" value="InterPro"/>
</dbReference>
<dbReference type="Gene3D" id="3.40.50.150">
    <property type="entry name" value="Vaccinia Virus protein VP39"/>
    <property type="match status" value="1"/>
</dbReference>
<evidence type="ECO:0000256" key="10">
    <source>
        <dbReference type="PIRSR" id="PIRSR017269-1"/>
    </source>
</evidence>
<dbReference type="STRING" id="945553.A0A0D2NWU5"/>
<dbReference type="PANTHER" id="PTHR12133">
    <property type="entry name" value="TRNA (ADENINE(58)-N(1))-METHYLTRANSFERASE"/>
    <property type="match status" value="1"/>
</dbReference>
<evidence type="ECO:0000256" key="11">
    <source>
        <dbReference type="SAM" id="MobiDB-lite"/>
    </source>
</evidence>
<dbReference type="OMA" id="RITRICC"/>
<evidence type="ECO:0000256" key="4">
    <source>
        <dbReference type="ARBA" id="ARBA00022603"/>
    </source>
</evidence>
<dbReference type="FunFam" id="3.40.50.150:FF:000247">
    <property type="entry name" value="tRNA (adenine(58)-N(1))-methyltransferase catalytic subunit TRM61"/>
    <property type="match status" value="1"/>
</dbReference>
<keyword evidence="4" id="KW-0489">Methyltransferase</keyword>
<keyword evidence="5" id="KW-0808">Transferase</keyword>
<accession>A0A0D2NWU5</accession>
<dbReference type="PANTHER" id="PTHR12133:SF2">
    <property type="entry name" value="TRNA (ADENINE(58)-N(1))-METHYLTRANSFERASE CATALYTIC SUBUNIT TRMT61A"/>
    <property type="match status" value="1"/>
</dbReference>
<dbReference type="AlphaFoldDB" id="A0A0D2NWU5"/>
<evidence type="ECO:0000256" key="7">
    <source>
        <dbReference type="ARBA" id="ARBA00022694"/>
    </source>
</evidence>
<feature type="domain" description="tRNA (adenine(58)-N(1))-methyltransferase catalytic subunit TRM61 C-terminal" evidence="12">
    <location>
        <begin position="62"/>
        <end position="351"/>
    </location>
</feature>
<protein>
    <recommendedName>
        <fullName evidence="3">tRNA (adenine(58)-N(1))-methyltransferase catalytic subunit TRM61</fullName>
        <ecNumber evidence="2">2.1.1.220</ecNumber>
    </recommendedName>
    <alternativeName>
        <fullName evidence="9">tRNA(m1A58)-methyltransferase subunit TRM61</fullName>
    </alternativeName>
</protein>
<dbReference type="EC" id="2.1.1.220" evidence="2"/>
<feature type="binding site" evidence="10">
    <location>
        <position position="178"/>
    </location>
    <ligand>
        <name>S-adenosyl-L-methionine</name>
        <dbReference type="ChEBI" id="CHEBI:59789"/>
    </ligand>
</feature>
<evidence type="ECO:0000313" key="13">
    <source>
        <dbReference type="EMBL" id="KJA23229.1"/>
    </source>
</evidence>
<dbReference type="OrthoDB" id="1925287at2759"/>
<evidence type="ECO:0000256" key="8">
    <source>
        <dbReference type="ARBA" id="ARBA00023242"/>
    </source>
</evidence>
<evidence type="ECO:0000256" key="2">
    <source>
        <dbReference type="ARBA" id="ARBA00012796"/>
    </source>
</evidence>
<dbReference type="Pfam" id="PF08704">
    <property type="entry name" value="GCD14"/>
    <property type="match status" value="1"/>
</dbReference>
<dbReference type="SUPFAM" id="SSF53335">
    <property type="entry name" value="S-adenosyl-L-methionine-dependent methyltransferases"/>
    <property type="match status" value="1"/>
</dbReference>
<evidence type="ECO:0000259" key="12">
    <source>
        <dbReference type="Pfam" id="PF08704"/>
    </source>
</evidence>
<evidence type="ECO:0000256" key="1">
    <source>
        <dbReference type="ARBA" id="ARBA00004123"/>
    </source>
</evidence>
<evidence type="ECO:0000313" key="14">
    <source>
        <dbReference type="Proteomes" id="UP000054270"/>
    </source>
</evidence>
<dbReference type="GO" id="GO:0030488">
    <property type="term" value="P:tRNA methylation"/>
    <property type="evidence" value="ECO:0007669"/>
    <property type="project" value="InterPro"/>
</dbReference>
<reference evidence="14" key="1">
    <citation type="submission" date="2014-04" db="EMBL/GenBank/DDBJ databases">
        <title>Evolutionary Origins and Diversification of the Mycorrhizal Mutualists.</title>
        <authorList>
            <consortium name="DOE Joint Genome Institute"/>
            <consortium name="Mycorrhizal Genomics Consortium"/>
            <person name="Kohler A."/>
            <person name="Kuo A."/>
            <person name="Nagy L.G."/>
            <person name="Floudas D."/>
            <person name="Copeland A."/>
            <person name="Barry K.W."/>
            <person name="Cichocki N."/>
            <person name="Veneault-Fourrey C."/>
            <person name="LaButti K."/>
            <person name="Lindquist E.A."/>
            <person name="Lipzen A."/>
            <person name="Lundell T."/>
            <person name="Morin E."/>
            <person name="Murat C."/>
            <person name="Riley R."/>
            <person name="Ohm R."/>
            <person name="Sun H."/>
            <person name="Tunlid A."/>
            <person name="Henrissat B."/>
            <person name="Grigoriev I.V."/>
            <person name="Hibbett D.S."/>
            <person name="Martin F."/>
        </authorList>
    </citation>
    <scope>NUCLEOTIDE SEQUENCE [LARGE SCALE GENOMIC DNA]</scope>
    <source>
        <strain evidence="14">FD-334 SS-4</strain>
    </source>
</reference>
<dbReference type="InterPro" id="IPR049470">
    <property type="entry name" value="TRM61_C"/>
</dbReference>
<feature type="region of interest" description="Disordered" evidence="11">
    <location>
        <begin position="302"/>
        <end position="323"/>
    </location>
</feature>
<dbReference type="Gene3D" id="3.10.330.20">
    <property type="match status" value="1"/>
</dbReference>
<keyword evidence="7" id="KW-0819">tRNA processing</keyword>
<dbReference type="EMBL" id="KN817544">
    <property type="protein sequence ID" value="KJA23229.1"/>
    <property type="molecule type" value="Genomic_DNA"/>
</dbReference>
<evidence type="ECO:0000256" key="3">
    <source>
        <dbReference type="ARBA" id="ARBA00015963"/>
    </source>
</evidence>
<dbReference type="InterPro" id="IPR014816">
    <property type="entry name" value="tRNA_MeTrfase_Gcd14"/>
</dbReference>
<evidence type="ECO:0000256" key="9">
    <source>
        <dbReference type="ARBA" id="ARBA00033309"/>
    </source>
</evidence>
<dbReference type="Proteomes" id="UP000054270">
    <property type="component" value="Unassembled WGS sequence"/>
</dbReference>
<dbReference type="GO" id="GO:0160107">
    <property type="term" value="F:tRNA (adenine(58)-N1)-methyltransferase activity"/>
    <property type="evidence" value="ECO:0007669"/>
    <property type="project" value="UniProtKB-EC"/>
</dbReference>